<dbReference type="Gene3D" id="3.40.50.1820">
    <property type="entry name" value="alpha/beta hydrolase"/>
    <property type="match status" value="1"/>
</dbReference>
<organism evidence="11 12">
    <name type="scientific">Cotesia congregata</name>
    <name type="common">Parasitoid wasp</name>
    <name type="synonym">Apanteles congregatus</name>
    <dbReference type="NCBI Taxonomy" id="51543"/>
    <lineage>
        <taxon>Eukaryota</taxon>
        <taxon>Metazoa</taxon>
        <taxon>Ecdysozoa</taxon>
        <taxon>Arthropoda</taxon>
        <taxon>Hexapoda</taxon>
        <taxon>Insecta</taxon>
        <taxon>Pterygota</taxon>
        <taxon>Neoptera</taxon>
        <taxon>Endopterygota</taxon>
        <taxon>Hymenoptera</taxon>
        <taxon>Apocrita</taxon>
        <taxon>Ichneumonoidea</taxon>
        <taxon>Braconidae</taxon>
        <taxon>Microgastrinae</taxon>
        <taxon>Cotesia</taxon>
    </lineage>
</organism>
<keyword evidence="12" id="KW-1185">Reference proteome</keyword>
<evidence type="ECO:0000313" key="11">
    <source>
        <dbReference type="EMBL" id="CAG5095601.1"/>
    </source>
</evidence>
<evidence type="ECO:0000256" key="7">
    <source>
        <dbReference type="ARBA" id="ARBA00023157"/>
    </source>
</evidence>
<keyword evidence="6" id="KW-0378">Hydrolase</keyword>
<dbReference type="Proteomes" id="UP000786811">
    <property type="component" value="Unassembled WGS sequence"/>
</dbReference>
<evidence type="ECO:0000256" key="4">
    <source>
        <dbReference type="ARBA" id="ARBA00013179"/>
    </source>
</evidence>
<dbReference type="InterPro" id="IPR029058">
    <property type="entry name" value="AB_hydrolase_fold"/>
</dbReference>
<comment type="similarity">
    <text evidence="3 8">Belongs to the AB hydrolase superfamily. Lipase family.</text>
</comment>
<evidence type="ECO:0000256" key="3">
    <source>
        <dbReference type="ARBA" id="ARBA00010701"/>
    </source>
</evidence>
<dbReference type="InterPro" id="IPR000734">
    <property type="entry name" value="TAG_lipase"/>
</dbReference>
<dbReference type="AlphaFoldDB" id="A0A8J2MMU3"/>
<dbReference type="GO" id="GO:0005615">
    <property type="term" value="C:extracellular space"/>
    <property type="evidence" value="ECO:0007669"/>
    <property type="project" value="TreeGrafter"/>
</dbReference>
<dbReference type="GO" id="GO:0016042">
    <property type="term" value="P:lipid catabolic process"/>
    <property type="evidence" value="ECO:0007669"/>
    <property type="project" value="TreeGrafter"/>
</dbReference>
<dbReference type="GO" id="GO:0008970">
    <property type="term" value="F:phospholipase A1 activity"/>
    <property type="evidence" value="ECO:0007669"/>
    <property type="project" value="UniProtKB-EC"/>
</dbReference>
<proteinExistence type="inferred from homology"/>
<dbReference type="SUPFAM" id="SSF53474">
    <property type="entry name" value="alpha/beta-Hydrolases"/>
    <property type="match status" value="1"/>
</dbReference>
<feature type="signal peptide" evidence="9">
    <location>
        <begin position="1"/>
        <end position="31"/>
    </location>
</feature>
<evidence type="ECO:0000256" key="8">
    <source>
        <dbReference type="RuleBase" id="RU004262"/>
    </source>
</evidence>
<comment type="catalytic activity">
    <reaction evidence="1">
        <text>a 1,2-diacyl-sn-glycero-3-phosphocholine + H2O = a 2-acyl-sn-glycero-3-phosphocholine + a fatty acid + H(+)</text>
        <dbReference type="Rhea" id="RHEA:18689"/>
        <dbReference type="ChEBI" id="CHEBI:15377"/>
        <dbReference type="ChEBI" id="CHEBI:15378"/>
        <dbReference type="ChEBI" id="CHEBI:28868"/>
        <dbReference type="ChEBI" id="CHEBI:57643"/>
        <dbReference type="ChEBI" id="CHEBI:57875"/>
        <dbReference type="EC" id="3.1.1.32"/>
    </reaction>
</comment>
<dbReference type="EMBL" id="CAJNRD030001121">
    <property type="protein sequence ID" value="CAG5095601.1"/>
    <property type="molecule type" value="Genomic_DNA"/>
</dbReference>
<dbReference type="PRINTS" id="PR00821">
    <property type="entry name" value="TAGLIPASE"/>
</dbReference>
<dbReference type="EC" id="3.1.1.32" evidence="4"/>
<reference evidence="11" key="1">
    <citation type="submission" date="2021-04" db="EMBL/GenBank/DDBJ databases">
        <authorList>
            <person name="Chebbi M.A.C M."/>
        </authorList>
    </citation>
    <scope>NUCLEOTIDE SEQUENCE</scope>
</reference>
<dbReference type="InterPro" id="IPR013818">
    <property type="entry name" value="Lipase"/>
</dbReference>
<dbReference type="PANTHER" id="PTHR11610">
    <property type="entry name" value="LIPASE"/>
    <property type="match status" value="1"/>
</dbReference>
<evidence type="ECO:0000256" key="6">
    <source>
        <dbReference type="ARBA" id="ARBA00022801"/>
    </source>
</evidence>
<feature type="domain" description="Lipase" evidence="10">
    <location>
        <begin position="65"/>
        <end position="390"/>
    </location>
</feature>
<accession>A0A8J2MMU3</accession>
<evidence type="ECO:0000256" key="1">
    <source>
        <dbReference type="ARBA" id="ARBA00000111"/>
    </source>
</evidence>
<dbReference type="OrthoDB" id="199913at2759"/>
<keyword evidence="5" id="KW-0964">Secreted</keyword>
<evidence type="ECO:0000256" key="2">
    <source>
        <dbReference type="ARBA" id="ARBA00004613"/>
    </source>
</evidence>
<evidence type="ECO:0000259" key="10">
    <source>
        <dbReference type="Pfam" id="PF00151"/>
    </source>
</evidence>
<comment type="subcellular location">
    <subcellularLocation>
        <location evidence="2">Secreted</location>
    </subcellularLocation>
</comment>
<keyword evidence="9" id="KW-0732">Signal</keyword>
<gene>
    <name evidence="11" type="ORF">HICCMSTLAB_LOCUS7790</name>
</gene>
<sequence length="412" mass="46401">MTCNLFRGRMSSDKRVLFLTLVSIFFNLSNAESLIDHGSNSKNGSVHCFSKFGRGLEWFLGSKINPNLVEVKFYLTSRDNPIRTEVALGNNFQLDGTGFKIERRTVMIVHGFKSSGKKNWVYNMETAFRLWGDVNIVIVDWGEHANTVNYYKAAEHVMPVGRNIVKFLSHIINATSDSTQEKLDDLNWGPIHMVGHSLGAHICGIAADELKKKSLPWKVFRITGLDPARPCFLRSNLSLTKNDADFVDIIHTHGKSSSKFSFGMQEPIARSHFCLFISLGHVDFYPNGGKKQPSCSRTKKPWYARIKQKTCSHGLSHMYFTESLIAAAYNAGKFWSHEWDRSAQRAIEIIHETCDQNNCIEMGINAENYRNNDNPVLGTFFVITASSPPYYNVTADDLDNLEAQIVAGSAVK</sequence>
<keyword evidence="7" id="KW-1015">Disulfide bond</keyword>
<dbReference type="Pfam" id="PF00151">
    <property type="entry name" value="Lipase"/>
    <property type="match status" value="1"/>
</dbReference>
<evidence type="ECO:0000256" key="5">
    <source>
        <dbReference type="ARBA" id="ARBA00022525"/>
    </source>
</evidence>
<feature type="chain" id="PRO_5035276882" description="phospholipase A1" evidence="9">
    <location>
        <begin position="32"/>
        <end position="412"/>
    </location>
</feature>
<protein>
    <recommendedName>
        <fullName evidence="4">phospholipase A1</fullName>
        <ecNumber evidence="4">3.1.1.32</ecNumber>
    </recommendedName>
</protein>
<comment type="caution">
    <text evidence="11">The sequence shown here is derived from an EMBL/GenBank/DDBJ whole genome shotgun (WGS) entry which is preliminary data.</text>
</comment>
<evidence type="ECO:0000256" key="9">
    <source>
        <dbReference type="SAM" id="SignalP"/>
    </source>
</evidence>
<evidence type="ECO:0000313" key="12">
    <source>
        <dbReference type="Proteomes" id="UP000786811"/>
    </source>
</evidence>
<name>A0A8J2MMU3_COTCN</name>